<evidence type="ECO:0000313" key="2">
    <source>
        <dbReference type="Proteomes" id="UP000095287"/>
    </source>
</evidence>
<evidence type="ECO:0000313" key="3">
    <source>
        <dbReference type="WBParaSite" id="L893_g27477.t1"/>
    </source>
</evidence>
<organism evidence="2 3">
    <name type="scientific">Steinernema glaseri</name>
    <dbReference type="NCBI Taxonomy" id="37863"/>
    <lineage>
        <taxon>Eukaryota</taxon>
        <taxon>Metazoa</taxon>
        <taxon>Ecdysozoa</taxon>
        <taxon>Nematoda</taxon>
        <taxon>Chromadorea</taxon>
        <taxon>Rhabditida</taxon>
        <taxon>Tylenchina</taxon>
        <taxon>Panagrolaimomorpha</taxon>
        <taxon>Strongyloidoidea</taxon>
        <taxon>Steinernematidae</taxon>
        <taxon>Steinernema</taxon>
    </lineage>
</organism>
<dbReference type="Proteomes" id="UP000095287">
    <property type="component" value="Unplaced"/>
</dbReference>
<evidence type="ECO:0000256" key="1">
    <source>
        <dbReference type="SAM" id="Coils"/>
    </source>
</evidence>
<sequence length="144" mass="16339">MVEDKKASVDGFIAMIGNIERLSGEGEQRPLLRAKAQEVKQKYEELVERAADRRRQLLEAAALSEEWQKRANPLKAWLESCDKSLQALGNVPINTEQCEALLAAQEDLHRELESKREETFIASSSRSARSSTNLWACSPNWRNL</sequence>
<keyword evidence="1" id="KW-0175">Coiled coil</keyword>
<dbReference type="Gene3D" id="1.20.58.60">
    <property type="match status" value="1"/>
</dbReference>
<name>A0A1I7ZLF9_9BILA</name>
<dbReference type="SUPFAM" id="SSF46966">
    <property type="entry name" value="Spectrin repeat"/>
    <property type="match status" value="1"/>
</dbReference>
<feature type="coiled-coil region" evidence="1">
    <location>
        <begin position="29"/>
        <end position="60"/>
    </location>
</feature>
<keyword evidence="2" id="KW-1185">Reference proteome</keyword>
<dbReference type="WBParaSite" id="L893_g27477.t1">
    <property type="protein sequence ID" value="L893_g27477.t1"/>
    <property type="gene ID" value="L893_g27477"/>
</dbReference>
<reference evidence="3" key="1">
    <citation type="submission" date="2016-11" db="UniProtKB">
        <authorList>
            <consortium name="WormBaseParasite"/>
        </authorList>
    </citation>
    <scope>IDENTIFICATION</scope>
</reference>
<dbReference type="AlphaFoldDB" id="A0A1I7ZLF9"/>
<protein>
    <submittedName>
        <fullName evidence="3">Spectrin repeat-containing domain protein</fullName>
    </submittedName>
</protein>
<accession>A0A1I7ZLF9</accession>
<proteinExistence type="predicted"/>